<evidence type="ECO:0000313" key="2">
    <source>
        <dbReference type="Proteomes" id="UP000755654"/>
    </source>
</evidence>
<name>A0ABS6A2V3_9PROT</name>
<evidence type="ECO:0000313" key="1">
    <source>
        <dbReference type="EMBL" id="MBU2761541.1"/>
    </source>
</evidence>
<keyword evidence="2" id="KW-1185">Reference proteome</keyword>
<dbReference type="PANTHER" id="PTHR40267:SF1">
    <property type="entry name" value="BLR3294 PROTEIN"/>
    <property type="match status" value="1"/>
</dbReference>
<dbReference type="Proteomes" id="UP000755654">
    <property type="component" value="Unassembled WGS sequence"/>
</dbReference>
<reference evidence="1 2" key="1">
    <citation type="journal article" date="2021" name="ISME J.">
        <title>Genomic evolution of the class Acidithiobacillia: deep-branching Proteobacteria living in extreme acidic conditions.</title>
        <authorList>
            <person name="Moya-Beltran A."/>
            <person name="Beard S."/>
            <person name="Rojas-Villalobos C."/>
            <person name="Issotta F."/>
            <person name="Gallardo Y."/>
            <person name="Ulloa R."/>
            <person name="Giaveno A."/>
            <person name="Degli Esposti M."/>
            <person name="Johnson D.B."/>
            <person name="Quatrini R."/>
        </authorList>
    </citation>
    <scope>NUCLEOTIDE SEQUENCE [LARGE SCALE GENOMIC DNA]</scope>
    <source>
        <strain evidence="1 2">RW2</strain>
    </source>
</reference>
<dbReference type="RefSeq" id="WP_215885034.1">
    <property type="nucleotide sequence ID" value="NZ_JAAOMP010000166.1"/>
</dbReference>
<gene>
    <name evidence="1" type="ORF">HAP95_15525</name>
</gene>
<dbReference type="PANTHER" id="PTHR40267">
    <property type="entry name" value="BLR3294 PROTEIN"/>
    <property type="match status" value="1"/>
</dbReference>
<dbReference type="InterPro" id="IPR053714">
    <property type="entry name" value="Iso_Racemase_Enz_sf"/>
</dbReference>
<sequence length="235" mass="27456">MYPRILFIIPTTNIVVERAIEDFNHKFKMFDSYVFKIPVKTISALNQSDNQFDSFNFVKIISESSELNFNMIVWAGTSGSWLGLDHELQLMDEIKKHAKCPFVSCYAEIINQLEYKDVSEINLLTPYSEIIHNKIIQNFINLGIKVLNNKYYDYTNNFSFSNISTRSIYSECALLSMNNEKICIPMCTNIWSYKIIDSFEEEYGIQIVDPINILFNKIIKFFNLNVTNNLGMFFN</sequence>
<proteinExistence type="predicted"/>
<protein>
    <recommendedName>
        <fullName evidence="3">Asp/Glu/hydantoin racemase</fullName>
    </recommendedName>
</protein>
<dbReference type="InterPro" id="IPR026286">
    <property type="entry name" value="MaiA/AMDase"/>
</dbReference>
<comment type="caution">
    <text evidence="1">The sequence shown here is derived from an EMBL/GenBank/DDBJ whole genome shotgun (WGS) entry which is preliminary data.</text>
</comment>
<dbReference type="Gene3D" id="3.40.50.12500">
    <property type="match status" value="1"/>
</dbReference>
<organism evidence="1 2">
    <name type="scientific">Acidithiobacillus sulfurivorans</name>
    <dbReference type="NCBI Taxonomy" id="1958756"/>
    <lineage>
        <taxon>Bacteria</taxon>
        <taxon>Pseudomonadati</taxon>
        <taxon>Pseudomonadota</taxon>
        <taxon>Acidithiobacillia</taxon>
        <taxon>Acidithiobacillales</taxon>
        <taxon>Acidithiobacillaceae</taxon>
        <taxon>Acidithiobacillus</taxon>
    </lineage>
</organism>
<evidence type="ECO:0008006" key="3">
    <source>
        <dbReference type="Google" id="ProtNLM"/>
    </source>
</evidence>
<accession>A0ABS6A2V3</accession>
<dbReference type="EMBL" id="JAAOMP010000166">
    <property type="protein sequence ID" value="MBU2761541.1"/>
    <property type="molecule type" value="Genomic_DNA"/>
</dbReference>